<name>A0AAE7XP03_9CAUD</name>
<gene>
    <name evidence="2" type="ORF">pEaSNUABM35_00044</name>
</gene>
<evidence type="ECO:0000313" key="3">
    <source>
        <dbReference type="Proteomes" id="UP000827806"/>
    </source>
</evidence>
<accession>A0AAE7XP03</accession>
<keyword evidence="1" id="KW-0472">Membrane</keyword>
<keyword evidence="1" id="KW-0812">Transmembrane</keyword>
<protein>
    <submittedName>
        <fullName evidence="2">Uncharacterized protein</fullName>
    </submittedName>
</protein>
<evidence type="ECO:0000313" key="2">
    <source>
        <dbReference type="EMBL" id="QZE59961.1"/>
    </source>
</evidence>
<reference evidence="2 3" key="1">
    <citation type="submission" date="2021-06" db="EMBL/GenBank/DDBJ databases">
        <title>Complete genome sequence of Erwinia phage pEa_SNUABM_35.</title>
        <authorList>
            <person name="Kim S.G."/>
            <person name="Park S.C."/>
        </authorList>
    </citation>
    <scope>NUCLEOTIDE SEQUENCE [LARGE SCALE GENOMIC DNA]</scope>
</reference>
<evidence type="ECO:0000256" key="1">
    <source>
        <dbReference type="SAM" id="Phobius"/>
    </source>
</evidence>
<organism evidence="2 3">
    <name type="scientific">Erwinia phage pEa_SNUABM_35</name>
    <dbReference type="NCBI Taxonomy" id="2869557"/>
    <lineage>
        <taxon>Viruses</taxon>
        <taxon>Duplodnaviria</taxon>
        <taxon>Heunggongvirae</taxon>
        <taxon>Uroviricota</taxon>
        <taxon>Caudoviricetes</taxon>
        <taxon>Alexandravirus</taxon>
        <taxon>Alexandravirus SNUABM35</taxon>
    </lineage>
</organism>
<dbReference type="EMBL" id="MZ443788">
    <property type="protein sequence ID" value="QZE59961.1"/>
    <property type="molecule type" value="Genomic_DNA"/>
</dbReference>
<feature type="transmembrane region" description="Helical" evidence="1">
    <location>
        <begin position="6"/>
        <end position="25"/>
    </location>
</feature>
<keyword evidence="1" id="KW-1133">Transmembrane helix</keyword>
<sequence length="33" mass="3600">MFYVGLGVGIVIGIVATVAFAWYHLRGFAVFKP</sequence>
<keyword evidence="3" id="KW-1185">Reference proteome</keyword>
<proteinExistence type="predicted"/>
<dbReference type="Proteomes" id="UP000827806">
    <property type="component" value="Segment"/>
</dbReference>